<dbReference type="PATRIC" id="fig|1303692.3.peg.2402"/>
<dbReference type="AlphaFoldDB" id="N0CWE9"/>
<organism evidence="4 5">
    <name type="scientific">Streptomyces microflavus DSM 40593</name>
    <dbReference type="NCBI Taxonomy" id="1303692"/>
    <lineage>
        <taxon>Bacteria</taxon>
        <taxon>Bacillati</taxon>
        <taxon>Actinomycetota</taxon>
        <taxon>Actinomycetes</taxon>
        <taxon>Kitasatosporales</taxon>
        <taxon>Streptomycetaceae</taxon>
        <taxon>Streptomyces</taxon>
    </lineage>
</organism>
<dbReference type="CDD" id="cd21177">
    <property type="entry name" value="LPMO_AA10"/>
    <property type="match status" value="1"/>
</dbReference>
<evidence type="ECO:0000259" key="3">
    <source>
        <dbReference type="Pfam" id="PF03067"/>
    </source>
</evidence>
<reference evidence="4 5" key="1">
    <citation type="submission" date="2013-04" db="EMBL/GenBank/DDBJ databases">
        <title>Complete genome sequence of Streptomyces fulvissimus.</title>
        <authorList>
            <person name="Myronovskyi M."/>
            <person name="Tokovenko B."/>
            <person name="Manderscheid N."/>
            <person name="Petzke L."/>
            <person name="Luzhetskyy A."/>
        </authorList>
    </citation>
    <scope>NUCLEOTIDE SEQUENCE [LARGE SCALE GENOMIC DNA]</scope>
    <source>
        <strain evidence="4 5">DSM 40593</strain>
    </source>
</reference>
<gene>
    <name evidence="4" type="ORF">SFUL_2389</name>
</gene>
<evidence type="ECO:0000256" key="2">
    <source>
        <dbReference type="SAM" id="MobiDB-lite"/>
    </source>
</evidence>
<protein>
    <recommendedName>
        <fullName evidence="3">Chitin-binding type-4 domain-containing protein</fullName>
    </recommendedName>
</protein>
<name>N0CWE9_STRMI</name>
<dbReference type="Pfam" id="PF03067">
    <property type="entry name" value="LPMO_10"/>
    <property type="match status" value="1"/>
</dbReference>
<dbReference type="Proteomes" id="UP000013304">
    <property type="component" value="Chromosome"/>
</dbReference>
<accession>N0CWE9</accession>
<feature type="region of interest" description="Disordered" evidence="2">
    <location>
        <begin position="1"/>
        <end position="24"/>
    </location>
</feature>
<dbReference type="eggNOG" id="COG3397">
    <property type="taxonomic scope" value="Bacteria"/>
</dbReference>
<sequence>MRAAARSGPDPSVRKLHPSPQEHHMRRKITALLLGLGVAGVSLLATSGSAQSHGYTDSPVSRQQLCGNGTVRNCGQIQWEPPSVEGPKGFPAGGPRDGLICAGGNQRFAELDDPRGGAWPASAVQAGQSHTFRWRITARHATTDFRYYVTKDGYNPAKPLTRADLEPQPFLTVPFGGRQPGATVTHAGALPQKSGKHLILGVWTISDTGNAFYACSDVTF</sequence>
<dbReference type="InterPro" id="IPR014756">
    <property type="entry name" value="Ig_E-set"/>
</dbReference>
<keyword evidence="1" id="KW-0732">Signal</keyword>
<evidence type="ECO:0000313" key="5">
    <source>
        <dbReference type="Proteomes" id="UP000013304"/>
    </source>
</evidence>
<proteinExistence type="predicted"/>
<dbReference type="InterPro" id="IPR051024">
    <property type="entry name" value="GlcNAc_Chitin_IntDeg"/>
</dbReference>
<evidence type="ECO:0000313" key="4">
    <source>
        <dbReference type="EMBL" id="AGK77342.1"/>
    </source>
</evidence>
<dbReference type="EMBL" id="CP005080">
    <property type="protein sequence ID" value="AGK77342.1"/>
    <property type="molecule type" value="Genomic_DNA"/>
</dbReference>
<dbReference type="PANTHER" id="PTHR34823">
    <property type="entry name" value="GLCNAC-BINDING PROTEIN A"/>
    <property type="match status" value="1"/>
</dbReference>
<dbReference type="Gene3D" id="2.70.50.50">
    <property type="entry name" value="chitin-binding protein cbp21"/>
    <property type="match status" value="1"/>
</dbReference>
<dbReference type="SUPFAM" id="SSF81296">
    <property type="entry name" value="E set domains"/>
    <property type="match status" value="1"/>
</dbReference>
<feature type="domain" description="Chitin-binding type-4" evidence="3">
    <location>
        <begin position="53"/>
        <end position="218"/>
    </location>
</feature>
<dbReference type="PANTHER" id="PTHR34823:SF1">
    <property type="entry name" value="CHITIN-BINDING TYPE-4 DOMAIN-CONTAINING PROTEIN"/>
    <property type="match status" value="1"/>
</dbReference>
<dbReference type="HOGENOM" id="CLU_047929_2_0_11"/>
<evidence type="ECO:0000256" key="1">
    <source>
        <dbReference type="ARBA" id="ARBA00022729"/>
    </source>
</evidence>
<dbReference type="KEGG" id="sfi:SFUL_2389"/>
<dbReference type="InterPro" id="IPR004302">
    <property type="entry name" value="Cellulose/chitin-bd_N"/>
</dbReference>